<gene>
    <name evidence="9" type="ORF">PAXRUDRAFT_823784</name>
</gene>
<feature type="region of interest" description="Disordered" evidence="7">
    <location>
        <begin position="39"/>
        <end position="69"/>
    </location>
</feature>
<dbReference type="InterPro" id="IPR004827">
    <property type="entry name" value="bZIP"/>
</dbReference>
<evidence type="ECO:0000256" key="7">
    <source>
        <dbReference type="SAM" id="MobiDB-lite"/>
    </source>
</evidence>
<dbReference type="AlphaFoldDB" id="A0A0D0DV57"/>
<evidence type="ECO:0000256" key="1">
    <source>
        <dbReference type="ARBA" id="ARBA00004123"/>
    </source>
</evidence>
<keyword evidence="10" id="KW-1185">Reference proteome</keyword>
<evidence type="ECO:0000313" key="10">
    <source>
        <dbReference type="Proteomes" id="UP000054538"/>
    </source>
</evidence>
<dbReference type="HOGENOM" id="CLU_066076_0_0_1"/>
<feature type="region of interest" description="Disordered" evidence="7">
    <location>
        <begin position="171"/>
        <end position="220"/>
    </location>
</feature>
<dbReference type="OrthoDB" id="1939598at2759"/>
<dbReference type="PROSITE" id="PS00036">
    <property type="entry name" value="BZIP_BASIC"/>
    <property type="match status" value="1"/>
</dbReference>
<dbReference type="Pfam" id="PF07716">
    <property type="entry name" value="bZIP_2"/>
    <property type="match status" value="1"/>
</dbReference>
<dbReference type="InParanoid" id="A0A0D0DV57"/>
<reference evidence="10" key="2">
    <citation type="submission" date="2015-01" db="EMBL/GenBank/DDBJ databases">
        <title>Evolutionary Origins and Diversification of the Mycorrhizal Mutualists.</title>
        <authorList>
            <consortium name="DOE Joint Genome Institute"/>
            <consortium name="Mycorrhizal Genomics Consortium"/>
            <person name="Kohler A."/>
            <person name="Kuo A."/>
            <person name="Nagy L.G."/>
            <person name="Floudas D."/>
            <person name="Copeland A."/>
            <person name="Barry K.W."/>
            <person name="Cichocki N."/>
            <person name="Veneault-Fourrey C."/>
            <person name="LaButti K."/>
            <person name="Lindquist E.A."/>
            <person name="Lipzen A."/>
            <person name="Lundell T."/>
            <person name="Morin E."/>
            <person name="Murat C."/>
            <person name="Riley R."/>
            <person name="Ohm R."/>
            <person name="Sun H."/>
            <person name="Tunlid A."/>
            <person name="Henrissat B."/>
            <person name="Grigoriev I.V."/>
            <person name="Hibbett D.S."/>
            <person name="Martin F."/>
        </authorList>
    </citation>
    <scope>NUCLEOTIDE SEQUENCE [LARGE SCALE GENOMIC DNA]</scope>
    <source>
        <strain evidence="10">Ve08.2h10</strain>
    </source>
</reference>
<evidence type="ECO:0000256" key="4">
    <source>
        <dbReference type="ARBA" id="ARBA00023163"/>
    </source>
</evidence>
<protein>
    <recommendedName>
        <fullName evidence="8">BZIP domain-containing protein</fullName>
    </recommendedName>
</protein>
<dbReference type="PROSITE" id="PS50217">
    <property type="entry name" value="BZIP"/>
    <property type="match status" value="1"/>
</dbReference>
<feature type="compositionally biased region" description="Polar residues" evidence="7">
    <location>
        <begin position="53"/>
        <end position="64"/>
    </location>
</feature>
<reference evidence="9 10" key="1">
    <citation type="submission" date="2014-04" db="EMBL/GenBank/DDBJ databases">
        <authorList>
            <consortium name="DOE Joint Genome Institute"/>
            <person name="Kuo A."/>
            <person name="Kohler A."/>
            <person name="Jargeat P."/>
            <person name="Nagy L.G."/>
            <person name="Floudas D."/>
            <person name="Copeland A."/>
            <person name="Barry K.W."/>
            <person name="Cichocki N."/>
            <person name="Veneault-Fourrey C."/>
            <person name="LaButti K."/>
            <person name="Lindquist E.A."/>
            <person name="Lipzen A."/>
            <person name="Lundell T."/>
            <person name="Morin E."/>
            <person name="Murat C."/>
            <person name="Sun H."/>
            <person name="Tunlid A."/>
            <person name="Henrissat B."/>
            <person name="Grigoriev I.V."/>
            <person name="Hibbett D.S."/>
            <person name="Martin F."/>
            <person name="Nordberg H.P."/>
            <person name="Cantor M.N."/>
            <person name="Hua S.X."/>
        </authorList>
    </citation>
    <scope>NUCLEOTIDE SEQUENCE [LARGE SCALE GENOMIC DNA]</scope>
    <source>
        <strain evidence="9 10">Ve08.2h10</strain>
    </source>
</reference>
<dbReference type="GO" id="GO:0001228">
    <property type="term" value="F:DNA-binding transcription activator activity, RNA polymerase II-specific"/>
    <property type="evidence" value="ECO:0007669"/>
    <property type="project" value="TreeGrafter"/>
</dbReference>
<evidence type="ECO:0000256" key="3">
    <source>
        <dbReference type="ARBA" id="ARBA00023125"/>
    </source>
</evidence>
<dbReference type="InterPro" id="IPR046347">
    <property type="entry name" value="bZIP_sf"/>
</dbReference>
<dbReference type="STRING" id="930991.A0A0D0DV57"/>
<evidence type="ECO:0000256" key="2">
    <source>
        <dbReference type="ARBA" id="ARBA00023015"/>
    </source>
</evidence>
<keyword evidence="3" id="KW-0238">DNA-binding</keyword>
<dbReference type="GO" id="GO:0000977">
    <property type="term" value="F:RNA polymerase II transcription regulatory region sequence-specific DNA binding"/>
    <property type="evidence" value="ECO:0007669"/>
    <property type="project" value="TreeGrafter"/>
</dbReference>
<proteinExistence type="predicted"/>
<dbReference type="Proteomes" id="UP000054538">
    <property type="component" value="Unassembled WGS sequence"/>
</dbReference>
<name>A0A0D0DV57_9AGAM</name>
<evidence type="ECO:0000313" key="9">
    <source>
        <dbReference type="EMBL" id="KIK98493.1"/>
    </source>
</evidence>
<feature type="compositionally biased region" description="Basic and acidic residues" evidence="7">
    <location>
        <begin position="294"/>
        <end position="307"/>
    </location>
</feature>
<evidence type="ECO:0000259" key="8">
    <source>
        <dbReference type="PROSITE" id="PS50217"/>
    </source>
</evidence>
<dbReference type="CDD" id="cd14705">
    <property type="entry name" value="bZIP_Zip1"/>
    <property type="match status" value="1"/>
</dbReference>
<dbReference type="EMBL" id="KN824890">
    <property type="protein sequence ID" value="KIK98493.1"/>
    <property type="molecule type" value="Genomic_DNA"/>
</dbReference>
<dbReference type="PANTHER" id="PTHR13044">
    <property type="entry name" value="ACTIVATING TRANSCRIPTION FACTOR ATF 4/5"/>
    <property type="match status" value="1"/>
</dbReference>
<keyword evidence="2" id="KW-0805">Transcription regulation</keyword>
<evidence type="ECO:0000256" key="5">
    <source>
        <dbReference type="ARBA" id="ARBA00023242"/>
    </source>
</evidence>
<evidence type="ECO:0000256" key="6">
    <source>
        <dbReference type="SAM" id="Coils"/>
    </source>
</evidence>
<dbReference type="PANTHER" id="PTHR13044:SF14">
    <property type="entry name" value="CRYPTOCEPHAL, ISOFORM A"/>
    <property type="match status" value="1"/>
</dbReference>
<dbReference type="GO" id="GO:0005634">
    <property type="term" value="C:nucleus"/>
    <property type="evidence" value="ECO:0007669"/>
    <property type="project" value="UniProtKB-SubCell"/>
</dbReference>
<keyword evidence="6" id="KW-0175">Coiled coil</keyword>
<accession>A0A0D0DV57</accession>
<organism evidence="9 10">
    <name type="scientific">Paxillus rubicundulus Ve08.2h10</name>
    <dbReference type="NCBI Taxonomy" id="930991"/>
    <lineage>
        <taxon>Eukaryota</taxon>
        <taxon>Fungi</taxon>
        <taxon>Dikarya</taxon>
        <taxon>Basidiomycota</taxon>
        <taxon>Agaricomycotina</taxon>
        <taxon>Agaricomycetes</taxon>
        <taxon>Agaricomycetidae</taxon>
        <taxon>Boletales</taxon>
        <taxon>Paxilineae</taxon>
        <taxon>Paxillaceae</taxon>
        <taxon>Paxillus</taxon>
    </lineage>
</organism>
<keyword evidence="4" id="KW-0804">Transcription</keyword>
<dbReference type="SUPFAM" id="SSF57959">
    <property type="entry name" value="Leucine zipper domain"/>
    <property type="match status" value="1"/>
</dbReference>
<comment type="subcellular location">
    <subcellularLocation>
        <location evidence="1">Nucleus</location>
    </subcellularLocation>
</comment>
<dbReference type="Gene3D" id="1.20.5.170">
    <property type="match status" value="1"/>
</dbReference>
<dbReference type="SMART" id="SM00338">
    <property type="entry name" value="BRLZ"/>
    <property type="match status" value="1"/>
</dbReference>
<feature type="region of interest" description="Disordered" evidence="7">
    <location>
        <begin position="277"/>
        <end position="307"/>
    </location>
</feature>
<feature type="coiled-coil region" evidence="6">
    <location>
        <begin position="232"/>
        <end position="266"/>
    </location>
</feature>
<sequence length="307" mass="33727">MLPLVSALDREELDSFPHDIIQAELNNWQQILFYGDMDGIPNSGDKRHDQTTHPDASSSSSLPNENRDRADAHQMTASYFPAHGSPQIPPETYSYLIHALLSLQGSASHSYPQHHPGYYPHTTQPGSLPQFTPFNYGLSPTPNGAQLMPGGPVVGSSSIFSSNVPVLLPPGTAPQNIASPSHLPTPPVTVPSDASPEQDPDQMEEVTPTTEDKRRRNTAASARFRIKKKQKTLNLERTVSDLTGRAEELEREATELRRENGWLKEIVLLKGRKLALGSQLASPAARDSQEENECGEKRNEKGKAKES</sequence>
<feature type="domain" description="BZIP" evidence="8">
    <location>
        <begin position="207"/>
        <end position="265"/>
    </location>
</feature>
<keyword evidence="5" id="KW-0539">Nucleus</keyword>